<evidence type="ECO:0000313" key="2">
    <source>
        <dbReference type="Proteomes" id="UP000472267"/>
    </source>
</evidence>
<proteinExistence type="predicted"/>
<dbReference type="InParanoid" id="A0A672J948"/>
<reference evidence="1" key="2">
    <citation type="submission" date="2025-08" db="UniProtKB">
        <authorList>
            <consortium name="Ensembl"/>
        </authorList>
    </citation>
    <scope>IDENTIFICATION</scope>
</reference>
<evidence type="ECO:0000313" key="1">
    <source>
        <dbReference type="Ensembl" id="ENSSFAP00005049712.1"/>
    </source>
</evidence>
<name>A0A672J948_SALFA</name>
<dbReference type="Proteomes" id="UP000472267">
    <property type="component" value="Chromosome 20"/>
</dbReference>
<organism evidence="1 2">
    <name type="scientific">Salarias fasciatus</name>
    <name type="common">Jewelled blenny</name>
    <name type="synonym">Blennius fasciatus</name>
    <dbReference type="NCBI Taxonomy" id="181472"/>
    <lineage>
        <taxon>Eukaryota</taxon>
        <taxon>Metazoa</taxon>
        <taxon>Chordata</taxon>
        <taxon>Craniata</taxon>
        <taxon>Vertebrata</taxon>
        <taxon>Euteleostomi</taxon>
        <taxon>Actinopterygii</taxon>
        <taxon>Neopterygii</taxon>
        <taxon>Teleostei</taxon>
        <taxon>Neoteleostei</taxon>
        <taxon>Acanthomorphata</taxon>
        <taxon>Ovalentaria</taxon>
        <taxon>Blenniimorphae</taxon>
        <taxon>Blenniiformes</taxon>
        <taxon>Blennioidei</taxon>
        <taxon>Blenniidae</taxon>
        <taxon>Salariinae</taxon>
        <taxon>Salarias</taxon>
    </lineage>
</organism>
<reference evidence="1" key="1">
    <citation type="submission" date="2019-06" db="EMBL/GenBank/DDBJ databases">
        <authorList>
            <consortium name="Wellcome Sanger Institute Data Sharing"/>
        </authorList>
    </citation>
    <scope>NUCLEOTIDE SEQUENCE [LARGE SCALE GENOMIC DNA]</scope>
</reference>
<reference evidence="1" key="3">
    <citation type="submission" date="2025-09" db="UniProtKB">
        <authorList>
            <consortium name="Ensembl"/>
        </authorList>
    </citation>
    <scope>IDENTIFICATION</scope>
</reference>
<dbReference type="AlphaFoldDB" id="A0A672J948"/>
<protein>
    <submittedName>
        <fullName evidence="1">Uncharacterized protein</fullName>
    </submittedName>
</protein>
<keyword evidence="2" id="KW-1185">Reference proteome</keyword>
<dbReference type="Ensembl" id="ENSSFAT00005051340.1">
    <property type="protein sequence ID" value="ENSSFAP00005049712.1"/>
    <property type="gene ID" value="ENSSFAG00005024014.1"/>
</dbReference>
<sequence length="85" mass="9332">MALRVAPGCSLINGIHHVSKGPCRPGFSQSFYSVLISRDVMQGQGILKGKPVILHAVRTHPHDTAAGERRCVCGFFRLMKRCSQN</sequence>
<accession>A0A672J948</accession>